<name>A0A139IJG3_9PEZI</name>
<gene>
    <name evidence="2" type="ORF">AC579_7815</name>
</gene>
<accession>A0A139IJG3</accession>
<feature type="compositionally biased region" description="Basic and acidic residues" evidence="1">
    <location>
        <begin position="42"/>
        <end position="54"/>
    </location>
</feature>
<evidence type="ECO:0000256" key="1">
    <source>
        <dbReference type="SAM" id="MobiDB-lite"/>
    </source>
</evidence>
<keyword evidence="3" id="KW-1185">Reference proteome</keyword>
<dbReference type="AlphaFoldDB" id="A0A139IJG3"/>
<feature type="compositionally biased region" description="Low complexity" evidence="1">
    <location>
        <begin position="17"/>
        <end position="28"/>
    </location>
</feature>
<reference evidence="2 3" key="1">
    <citation type="submission" date="2015-07" db="EMBL/GenBank/DDBJ databases">
        <title>Comparative genomics of the Sigatoka disease complex on banana suggests a link between parallel evolutionary changes in Pseudocercospora fijiensis and Pseudocercospora eumusae and increased virulence on the banana host.</title>
        <authorList>
            <person name="Chang T.-C."/>
            <person name="Salvucci A."/>
            <person name="Crous P.W."/>
            <person name="Stergiopoulos I."/>
        </authorList>
    </citation>
    <scope>NUCLEOTIDE SEQUENCE [LARGE SCALE GENOMIC DNA]</scope>
    <source>
        <strain evidence="2 3">CBS 116634</strain>
    </source>
</reference>
<proteinExistence type="predicted"/>
<evidence type="ECO:0000313" key="3">
    <source>
        <dbReference type="Proteomes" id="UP000073492"/>
    </source>
</evidence>
<feature type="region of interest" description="Disordered" evidence="1">
    <location>
        <begin position="17"/>
        <end position="77"/>
    </location>
</feature>
<comment type="caution">
    <text evidence="2">The sequence shown here is derived from an EMBL/GenBank/DDBJ whole genome shotgun (WGS) entry which is preliminary data.</text>
</comment>
<dbReference type="Proteomes" id="UP000073492">
    <property type="component" value="Unassembled WGS sequence"/>
</dbReference>
<organism evidence="2 3">
    <name type="scientific">Pseudocercospora musae</name>
    <dbReference type="NCBI Taxonomy" id="113226"/>
    <lineage>
        <taxon>Eukaryota</taxon>
        <taxon>Fungi</taxon>
        <taxon>Dikarya</taxon>
        <taxon>Ascomycota</taxon>
        <taxon>Pezizomycotina</taxon>
        <taxon>Dothideomycetes</taxon>
        <taxon>Dothideomycetidae</taxon>
        <taxon>Mycosphaerellales</taxon>
        <taxon>Mycosphaerellaceae</taxon>
        <taxon>Pseudocercospora</taxon>
    </lineage>
</organism>
<dbReference type="EMBL" id="LFZO01000075">
    <property type="protein sequence ID" value="KXT14775.1"/>
    <property type="molecule type" value="Genomic_DNA"/>
</dbReference>
<protein>
    <submittedName>
        <fullName evidence="2">Uncharacterized protein</fullName>
    </submittedName>
</protein>
<sequence>MSAIAVIAVIAAGEPSAAESPCEEAGSPRLLSRYGVPEEGDDHVSKKESVESSRRKLGRGSRLAMLGPANGPRSREGQLRKLAWTVSA</sequence>
<evidence type="ECO:0000313" key="2">
    <source>
        <dbReference type="EMBL" id="KXT14775.1"/>
    </source>
</evidence>